<dbReference type="SUPFAM" id="SSF52200">
    <property type="entry name" value="Toll/Interleukin receptor TIR domain"/>
    <property type="match status" value="1"/>
</dbReference>
<name>A0A059BCL8_EUCGR</name>
<proteinExistence type="predicted"/>
<evidence type="ECO:0000256" key="1">
    <source>
        <dbReference type="ARBA" id="ARBA00023027"/>
    </source>
</evidence>
<sequence>MLHTMSHLKSTLERREMKTFVDFTLDGGVPFRPAINEAVEWSKSAVVVVSQNYHLSPWCLNELVKILECQKRWGLVVLPIFWEMSARDLREQGGRFRGEYWPRRKGFQAG</sequence>
<dbReference type="InParanoid" id="A0A059BCL8"/>
<dbReference type="Pfam" id="PF01582">
    <property type="entry name" value="TIR"/>
    <property type="match status" value="1"/>
</dbReference>
<dbReference type="Gramene" id="KCW63641">
    <property type="protein sequence ID" value="KCW63641"/>
    <property type="gene ID" value="EUGRSUZ_G01279"/>
</dbReference>
<dbReference type="EMBL" id="KK198759">
    <property type="protein sequence ID" value="KCW63641.1"/>
    <property type="molecule type" value="Genomic_DNA"/>
</dbReference>
<dbReference type="GO" id="GO:0005634">
    <property type="term" value="C:nucleus"/>
    <property type="evidence" value="ECO:0000318"/>
    <property type="project" value="GO_Central"/>
</dbReference>
<evidence type="ECO:0000313" key="3">
    <source>
        <dbReference type="EMBL" id="KCW63641.1"/>
    </source>
</evidence>
<gene>
    <name evidence="3" type="ORF">EUGRSUZ_G01279</name>
</gene>
<protein>
    <recommendedName>
        <fullName evidence="2">TIR domain-containing protein</fullName>
    </recommendedName>
</protein>
<dbReference type="PANTHER" id="PTHR32009">
    <property type="entry name" value="TMV RESISTANCE PROTEIN N-LIKE"/>
    <property type="match status" value="1"/>
</dbReference>
<reference evidence="3" key="1">
    <citation type="submission" date="2013-07" db="EMBL/GenBank/DDBJ databases">
        <title>The genome of Eucalyptus grandis.</title>
        <authorList>
            <person name="Schmutz J."/>
            <person name="Hayes R."/>
            <person name="Myburg A."/>
            <person name="Tuskan G."/>
            <person name="Grattapaglia D."/>
            <person name="Rokhsar D.S."/>
        </authorList>
    </citation>
    <scope>NUCLEOTIDE SEQUENCE</scope>
    <source>
        <tissue evidence="3">Leaf extractions</tissue>
    </source>
</reference>
<feature type="domain" description="TIR" evidence="2">
    <location>
        <begin position="1"/>
        <end position="110"/>
    </location>
</feature>
<organism evidence="3">
    <name type="scientific">Eucalyptus grandis</name>
    <name type="common">Flooded gum</name>
    <dbReference type="NCBI Taxonomy" id="71139"/>
    <lineage>
        <taxon>Eukaryota</taxon>
        <taxon>Viridiplantae</taxon>
        <taxon>Streptophyta</taxon>
        <taxon>Embryophyta</taxon>
        <taxon>Tracheophyta</taxon>
        <taxon>Spermatophyta</taxon>
        <taxon>Magnoliopsida</taxon>
        <taxon>eudicotyledons</taxon>
        <taxon>Gunneridae</taxon>
        <taxon>Pentapetalae</taxon>
        <taxon>rosids</taxon>
        <taxon>malvids</taxon>
        <taxon>Myrtales</taxon>
        <taxon>Myrtaceae</taxon>
        <taxon>Myrtoideae</taxon>
        <taxon>Eucalypteae</taxon>
        <taxon>Eucalyptus</taxon>
    </lineage>
</organism>
<dbReference type="InterPro" id="IPR000157">
    <property type="entry name" value="TIR_dom"/>
</dbReference>
<dbReference type="Gene3D" id="3.40.50.10140">
    <property type="entry name" value="Toll/interleukin-1 receptor homology (TIR) domain"/>
    <property type="match status" value="1"/>
</dbReference>
<keyword evidence="1" id="KW-0520">NAD</keyword>
<accession>A0A059BCL8</accession>
<dbReference type="InterPro" id="IPR035897">
    <property type="entry name" value="Toll_tir_struct_dom_sf"/>
</dbReference>
<evidence type="ECO:0000259" key="2">
    <source>
        <dbReference type="PROSITE" id="PS50104"/>
    </source>
</evidence>
<dbReference type="SMART" id="SM00255">
    <property type="entry name" value="TIR"/>
    <property type="match status" value="1"/>
</dbReference>
<dbReference type="PROSITE" id="PS50104">
    <property type="entry name" value="TIR"/>
    <property type="match status" value="1"/>
</dbReference>
<dbReference type="PANTHER" id="PTHR32009:SF160">
    <property type="entry name" value="DISEASE RESISTANCE PROTEIN (TIR-NBS-LRR CLASS)"/>
    <property type="match status" value="1"/>
</dbReference>
<dbReference type="GO" id="GO:0007165">
    <property type="term" value="P:signal transduction"/>
    <property type="evidence" value="ECO:0000318"/>
    <property type="project" value="GO_Central"/>
</dbReference>
<dbReference type="AlphaFoldDB" id="A0A059BCL8"/>